<reference evidence="2 3" key="1">
    <citation type="submission" date="2019-06" db="EMBL/GenBank/DDBJ databases">
        <title>Sorghum-associated microbial communities from plants grown in Nebraska, USA.</title>
        <authorList>
            <person name="Schachtman D."/>
        </authorList>
    </citation>
    <scope>NUCLEOTIDE SEQUENCE [LARGE SCALE GENOMIC DNA]</scope>
    <source>
        <strain evidence="2 3">1209</strain>
    </source>
</reference>
<dbReference type="EMBL" id="VIWO01000004">
    <property type="protein sequence ID" value="TWF40682.1"/>
    <property type="molecule type" value="Genomic_DNA"/>
</dbReference>
<name>A0A561PRD2_9BACT</name>
<accession>A0A561PRD2</accession>
<sequence length="303" mass="33098">MKKHYLPLLAVLLAVFACQKPASDPSPAKPGSSEKFAVNFKVSGFSQVIAGNARSADTSVLQNAQKLIYVAFDANTDQMVSQQIKIASDSTFGEFRDSLPTGRYVVTVTAIKDTTCAAPVTDPLGVTIFKQGADIFYKRAIVSLTSSVDQNMALDRVVSKMVYQFKGRIPFNAKKVSIRPYLAEAPSTLSSLLDFYTGTNKRNQHYNYYAYEYPIPDSLIGKEGLTISTYMINPAGTMSADFSVHISDATNKYIGGADIYKVLLKTNQTTLLTGYLFDSIPAGGGVQVKVNPNWGRDTIKVEF</sequence>
<keyword evidence="1" id="KW-0732">Signal</keyword>
<dbReference type="OrthoDB" id="677880at2"/>
<proteinExistence type="predicted"/>
<evidence type="ECO:0000313" key="2">
    <source>
        <dbReference type="EMBL" id="TWF40682.1"/>
    </source>
</evidence>
<feature type="chain" id="PRO_5021868810" description="Fimbrillin-A associated anchor protein Mfa1/Mfa2" evidence="1">
    <location>
        <begin position="23"/>
        <end position="303"/>
    </location>
</feature>
<evidence type="ECO:0000313" key="3">
    <source>
        <dbReference type="Proteomes" id="UP000320811"/>
    </source>
</evidence>
<dbReference type="AlphaFoldDB" id="A0A561PRD2"/>
<dbReference type="PROSITE" id="PS51257">
    <property type="entry name" value="PROKAR_LIPOPROTEIN"/>
    <property type="match status" value="1"/>
</dbReference>
<organism evidence="2 3">
    <name type="scientific">Chitinophaga polysaccharea</name>
    <dbReference type="NCBI Taxonomy" id="1293035"/>
    <lineage>
        <taxon>Bacteria</taxon>
        <taxon>Pseudomonadati</taxon>
        <taxon>Bacteroidota</taxon>
        <taxon>Chitinophagia</taxon>
        <taxon>Chitinophagales</taxon>
        <taxon>Chitinophagaceae</taxon>
        <taxon>Chitinophaga</taxon>
    </lineage>
</organism>
<dbReference type="RefSeq" id="WP_145670661.1">
    <property type="nucleotide sequence ID" value="NZ_VIWO01000004.1"/>
</dbReference>
<protein>
    <recommendedName>
        <fullName evidence="4">Fimbrillin-A associated anchor protein Mfa1/Mfa2</fullName>
    </recommendedName>
</protein>
<keyword evidence="3" id="KW-1185">Reference proteome</keyword>
<evidence type="ECO:0000256" key="1">
    <source>
        <dbReference type="SAM" id="SignalP"/>
    </source>
</evidence>
<gene>
    <name evidence="2" type="ORF">FHW36_104365</name>
</gene>
<comment type="caution">
    <text evidence="2">The sequence shown here is derived from an EMBL/GenBank/DDBJ whole genome shotgun (WGS) entry which is preliminary data.</text>
</comment>
<feature type="signal peptide" evidence="1">
    <location>
        <begin position="1"/>
        <end position="22"/>
    </location>
</feature>
<evidence type="ECO:0008006" key="4">
    <source>
        <dbReference type="Google" id="ProtNLM"/>
    </source>
</evidence>
<dbReference type="Proteomes" id="UP000320811">
    <property type="component" value="Unassembled WGS sequence"/>
</dbReference>